<proteinExistence type="predicted"/>
<reference evidence="1" key="1">
    <citation type="submission" date="2021-01" db="EMBL/GenBank/DDBJ databases">
        <authorList>
            <person name="Corre E."/>
            <person name="Pelletier E."/>
            <person name="Niang G."/>
            <person name="Scheremetjew M."/>
            <person name="Finn R."/>
            <person name="Kale V."/>
            <person name="Holt S."/>
            <person name="Cochrane G."/>
            <person name="Meng A."/>
            <person name="Brown T."/>
            <person name="Cohen L."/>
        </authorList>
    </citation>
    <scope>NUCLEOTIDE SEQUENCE</scope>
    <source>
        <strain evidence="1">CCMP281</strain>
    </source>
</reference>
<dbReference type="AlphaFoldDB" id="A0A7S3BVN4"/>
<evidence type="ECO:0000313" key="1">
    <source>
        <dbReference type="EMBL" id="CAE0146489.1"/>
    </source>
</evidence>
<dbReference type="EMBL" id="HBHX01065684">
    <property type="protein sequence ID" value="CAE0146489.1"/>
    <property type="molecule type" value="Transcribed_RNA"/>
</dbReference>
<name>A0A7S3BVN4_9EUKA</name>
<gene>
    <name evidence="1" type="ORF">HERI1096_LOCUS36366</name>
</gene>
<protein>
    <submittedName>
        <fullName evidence="1">Uncharacterized protein</fullName>
    </submittedName>
</protein>
<organism evidence="1">
    <name type="scientific">Haptolina ericina</name>
    <dbReference type="NCBI Taxonomy" id="156174"/>
    <lineage>
        <taxon>Eukaryota</taxon>
        <taxon>Haptista</taxon>
        <taxon>Haptophyta</taxon>
        <taxon>Prymnesiophyceae</taxon>
        <taxon>Prymnesiales</taxon>
        <taxon>Prymnesiaceae</taxon>
        <taxon>Haptolina</taxon>
    </lineage>
</organism>
<accession>A0A7S3BVN4</accession>
<sequence>MEEAATLRRQGRVALLAGSSEAQVRLSLSEVEDVEVLQLRDAVGVFGGWDEETHARQFDERMRRAGIDREDPPSWCCSSYDPAVAKMELELPPITARDREREPRCNGSVSYEELAGKQRGCCKYKIRYPPGC</sequence>